<feature type="compositionally biased region" description="Low complexity" evidence="1">
    <location>
        <begin position="81"/>
        <end position="95"/>
    </location>
</feature>
<keyword evidence="3" id="KW-1185">Reference proteome</keyword>
<evidence type="ECO:0000313" key="3">
    <source>
        <dbReference type="Proteomes" id="UP000250235"/>
    </source>
</evidence>
<dbReference type="EMBL" id="KV008791">
    <property type="protein sequence ID" value="KZV29962.1"/>
    <property type="molecule type" value="Genomic_DNA"/>
</dbReference>
<feature type="compositionally biased region" description="Basic and acidic residues" evidence="1">
    <location>
        <begin position="106"/>
        <end position="121"/>
    </location>
</feature>
<accession>A0A2Z7BDD1</accession>
<reference evidence="2 3" key="1">
    <citation type="journal article" date="2015" name="Proc. Natl. Acad. Sci. U.S.A.">
        <title>The resurrection genome of Boea hygrometrica: A blueprint for survival of dehydration.</title>
        <authorList>
            <person name="Xiao L."/>
            <person name="Yang G."/>
            <person name="Zhang L."/>
            <person name="Yang X."/>
            <person name="Zhao S."/>
            <person name="Ji Z."/>
            <person name="Zhou Q."/>
            <person name="Hu M."/>
            <person name="Wang Y."/>
            <person name="Chen M."/>
            <person name="Xu Y."/>
            <person name="Jin H."/>
            <person name="Xiao X."/>
            <person name="Hu G."/>
            <person name="Bao F."/>
            <person name="Hu Y."/>
            <person name="Wan P."/>
            <person name="Li L."/>
            <person name="Deng X."/>
            <person name="Kuang T."/>
            <person name="Xiang C."/>
            <person name="Zhu J.K."/>
            <person name="Oliver M.J."/>
            <person name="He Y."/>
        </authorList>
    </citation>
    <scope>NUCLEOTIDE SEQUENCE [LARGE SCALE GENOMIC DNA]</scope>
    <source>
        <strain evidence="3">cv. XS01</strain>
    </source>
</reference>
<organism evidence="2 3">
    <name type="scientific">Dorcoceras hygrometricum</name>
    <dbReference type="NCBI Taxonomy" id="472368"/>
    <lineage>
        <taxon>Eukaryota</taxon>
        <taxon>Viridiplantae</taxon>
        <taxon>Streptophyta</taxon>
        <taxon>Embryophyta</taxon>
        <taxon>Tracheophyta</taxon>
        <taxon>Spermatophyta</taxon>
        <taxon>Magnoliopsida</taxon>
        <taxon>eudicotyledons</taxon>
        <taxon>Gunneridae</taxon>
        <taxon>Pentapetalae</taxon>
        <taxon>asterids</taxon>
        <taxon>lamiids</taxon>
        <taxon>Lamiales</taxon>
        <taxon>Gesneriaceae</taxon>
        <taxon>Didymocarpoideae</taxon>
        <taxon>Trichosporeae</taxon>
        <taxon>Loxocarpinae</taxon>
        <taxon>Dorcoceras</taxon>
    </lineage>
</organism>
<sequence length="177" mass="18706">MRSVVASHGPASNPRGNATCNAILLQCFRFYRSSVFNILDRHCPPSSDVLPLNLKEISRHDITGASPGDGRHHEKTRAAQRPRTAATSAALLSTSCAKGGAQQAGHHRDNRTASARQEEQLRNPVASTSRPTTGEPAASISSPAGQPVASTSRPPADVPVASYSDPDARDRATSFNS</sequence>
<dbReference type="Proteomes" id="UP000250235">
    <property type="component" value="Unassembled WGS sequence"/>
</dbReference>
<name>A0A2Z7BDD1_9LAMI</name>
<evidence type="ECO:0000313" key="2">
    <source>
        <dbReference type="EMBL" id="KZV29962.1"/>
    </source>
</evidence>
<feature type="region of interest" description="Disordered" evidence="1">
    <location>
        <begin position="61"/>
        <end position="177"/>
    </location>
</feature>
<proteinExistence type="predicted"/>
<evidence type="ECO:0000256" key="1">
    <source>
        <dbReference type="SAM" id="MobiDB-lite"/>
    </source>
</evidence>
<feature type="compositionally biased region" description="Basic and acidic residues" evidence="1">
    <location>
        <begin position="166"/>
        <end position="177"/>
    </location>
</feature>
<protein>
    <submittedName>
        <fullName evidence="2">Uncharacterized protein</fullName>
    </submittedName>
</protein>
<gene>
    <name evidence="2" type="ORF">F511_23767</name>
</gene>
<feature type="compositionally biased region" description="Polar residues" evidence="1">
    <location>
        <begin position="139"/>
        <end position="153"/>
    </location>
</feature>
<dbReference type="AlphaFoldDB" id="A0A2Z7BDD1"/>